<gene>
    <name evidence="2" type="ORF">FB468_0164</name>
</gene>
<dbReference type="InterPro" id="IPR001753">
    <property type="entry name" value="Enoyl-CoA_hydra/iso"/>
</dbReference>
<keyword evidence="3" id="KW-1185">Reference proteome</keyword>
<dbReference type="InterPro" id="IPR029045">
    <property type="entry name" value="ClpP/crotonase-like_dom_sf"/>
</dbReference>
<sequence>MTPQVRYAVDGAVATITLNRPEALNALNNSMIAAIRDGIRRAADDVAVRVLVLEGEGKSFCAGDDLIDMGTPEHPKSDDLLEEYMRGYPVLVEELRRIEKPTVCKVQRHALGAGFEMALACDFVIADEQTKVGLPFALRGIAAGTALLPTLVPRQVAARILYTAEFVTAAEAHSWGVLTRVVPTDELDEAVKALTQTLAGSATRAIGLMKGAITATAEAGLSGALRMQAAATVSSALTADFREGAEAFEEKRAPEFTGR</sequence>
<dbReference type="Pfam" id="PF00378">
    <property type="entry name" value="ECH_1"/>
    <property type="match status" value="1"/>
</dbReference>
<evidence type="ECO:0000256" key="1">
    <source>
        <dbReference type="ARBA" id="ARBA00005254"/>
    </source>
</evidence>
<evidence type="ECO:0000313" key="2">
    <source>
        <dbReference type="EMBL" id="TQL42182.1"/>
    </source>
</evidence>
<dbReference type="PANTHER" id="PTHR43459">
    <property type="entry name" value="ENOYL-COA HYDRATASE"/>
    <property type="match status" value="1"/>
</dbReference>
<protein>
    <submittedName>
        <fullName evidence="2">Short chain enoyl-CoA hydratase /enoyl-CoA hydratase</fullName>
    </submittedName>
</protein>
<evidence type="ECO:0000313" key="3">
    <source>
        <dbReference type="Proteomes" id="UP000319094"/>
    </source>
</evidence>
<accession>A0A542Y274</accession>
<dbReference type="InterPro" id="IPR014748">
    <property type="entry name" value="Enoyl-CoA_hydra_C"/>
</dbReference>
<dbReference type="OrthoDB" id="9777711at2"/>
<dbReference type="Gene3D" id="3.90.226.10">
    <property type="entry name" value="2-enoyl-CoA Hydratase, Chain A, domain 1"/>
    <property type="match status" value="1"/>
</dbReference>
<dbReference type="SUPFAM" id="SSF52096">
    <property type="entry name" value="ClpP/crotonase"/>
    <property type="match status" value="1"/>
</dbReference>
<organism evidence="2 3">
    <name type="scientific">Leucobacter komagatae</name>
    <dbReference type="NCBI Taxonomy" id="55969"/>
    <lineage>
        <taxon>Bacteria</taxon>
        <taxon>Bacillati</taxon>
        <taxon>Actinomycetota</taxon>
        <taxon>Actinomycetes</taxon>
        <taxon>Micrococcales</taxon>
        <taxon>Microbacteriaceae</taxon>
        <taxon>Leucobacter</taxon>
    </lineage>
</organism>
<dbReference type="GO" id="GO:0003824">
    <property type="term" value="F:catalytic activity"/>
    <property type="evidence" value="ECO:0007669"/>
    <property type="project" value="UniProtKB-ARBA"/>
</dbReference>
<dbReference type="RefSeq" id="WP_141885672.1">
    <property type="nucleotide sequence ID" value="NZ_BAAAUY010000023.1"/>
</dbReference>
<dbReference type="CDD" id="cd06558">
    <property type="entry name" value="crotonase-like"/>
    <property type="match status" value="1"/>
</dbReference>
<dbReference type="Gene3D" id="1.10.12.10">
    <property type="entry name" value="Lyase 2-enoyl-coa Hydratase, Chain A, domain 2"/>
    <property type="match status" value="1"/>
</dbReference>
<proteinExistence type="inferred from homology"/>
<dbReference type="AlphaFoldDB" id="A0A542Y274"/>
<reference evidence="2 3" key="1">
    <citation type="submission" date="2019-06" db="EMBL/GenBank/DDBJ databases">
        <title>Sequencing the genomes of 1000 actinobacteria strains.</title>
        <authorList>
            <person name="Klenk H.-P."/>
        </authorList>
    </citation>
    <scope>NUCLEOTIDE SEQUENCE [LARGE SCALE GENOMIC DNA]</scope>
    <source>
        <strain evidence="2 3">DSM 8803</strain>
    </source>
</reference>
<name>A0A542Y274_9MICO</name>
<dbReference type="EMBL" id="VFON01000001">
    <property type="protein sequence ID" value="TQL42182.1"/>
    <property type="molecule type" value="Genomic_DNA"/>
</dbReference>
<comment type="similarity">
    <text evidence="1">Belongs to the enoyl-CoA hydratase/isomerase family.</text>
</comment>
<dbReference type="PANTHER" id="PTHR43459:SF1">
    <property type="entry name" value="EG:BACN32G11.4 PROTEIN"/>
    <property type="match status" value="1"/>
</dbReference>
<comment type="caution">
    <text evidence="2">The sequence shown here is derived from an EMBL/GenBank/DDBJ whole genome shotgun (WGS) entry which is preliminary data.</text>
</comment>
<dbReference type="Proteomes" id="UP000319094">
    <property type="component" value="Unassembled WGS sequence"/>
</dbReference>